<dbReference type="GO" id="GO:0004497">
    <property type="term" value="F:monooxygenase activity"/>
    <property type="evidence" value="ECO:0007669"/>
    <property type="project" value="UniProtKB-KW"/>
</dbReference>
<evidence type="ECO:0000313" key="4">
    <source>
        <dbReference type="EMBL" id="GGD76548.1"/>
    </source>
</evidence>
<keyword evidence="1" id="KW-0560">Oxidoreductase</keyword>
<comment type="caution">
    <text evidence="4">The sequence shown here is derived from an EMBL/GenBank/DDBJ whole genome shotgun (WGS) entry which is preliminary data.</text>
</comment>
<evidence type="ECO:0000256" key="1">
    <source>
        <dbReference type="ARBA" id="ARBA00023002"/>
    </source>
</evidence>
<reference evidence="4" key="1">
    <citation type="journal article" date="2014" name="Int. J. Syst. Evol. Microbiol.">
        <title>Complete genome sequence of Corynebacterium casei LMG S-19264T (=DSM 44701T), isolated from a smear-ripened cheese.</title>
        <authorList>
            <consortium name="US DOE Joint Genome Institute (JGI-PGF)"/>
            <person name="Walter F."/>
            <person name="Albersmeier A."/>
            <person name="Kalinowski J."/>
            <person name="Ruckert C."/>
        </authorList>
    </citation>
    <scope>NUCLEOTIDE SEQUENCE</scope>
    <source>
        <strain evidence="4">CGMCC 1.15958</strain>
    </source>
</reference>
<organism evidence="4 5">
    <name type="scientific">Emticicia aquatilis</name>
    <dbReference type="NCBI Taxonomy" id="1537369"/>
    <lineage>
        <taxon>Bacteria</taxon>
        <taxon>Pseudomonadati</taxon>
        <taxon>Bacteroidota</taxon>
        <taxon>Cytophagia</taxon>
        <taxon>Cytophagales</taxon>
        <taxon>Leadbetterellaceae</taxon>
        <taxon>Emticicia</taxon>
    </lineage>
</organism>
<proteinExistence type="predicted"/>
<dbReference type="Gene3D" id="3.50.50.60">
    <property type="entry name" value="FAD/NAD(P)-binding domain"/>
    <property type="match status" value="1"/>
</dbReference>
<dbReference type="InterPro" id="IPR036188">
    <property type="entry name" value="FAD/NAD-bd_sf"/>
</dbReference>
<name>A0A916Z637_9BACT</name>
<evidence type="ECO:0000313" key="5">
    <source>
        <dbReference type="Proteomes" id="UP000609064"/>
    </source>
</evidence>
<dbReference type="InterPro" id="IPR002938">
    <property type="entry name" value="FAD-bd"/>
</dbReference>
<evidence type="ECO:0000259" key="3">
    <source>
        <dbReference type="Pfam" id="PF01494"/>
    </source>
</evidence>
<dbReference type="EMBL" id="BMKK01000012">
    <property type="protein sequence ID" value="GGD76548.1"/>
    <property type="molecule type" value="Genomic_DNA"/>
</dbReference>
<dbReference type="Proteomes" id="UP000609064">
    <property type="component" value="Unassembled WGS sequence"/>
</dbReference>
<keyword evidence="5" id="KW-1185">Reference proteome</keyword>
<dbReference type="PANTHER" id="PTHR13789:SF268">
    <property type="entry name" value="5-METHYLPHENAZINE-1-CARBOXYLATE 1-MONOOXYGENASE"/>
    <property type="match status" value="1"/>
</dbReference>
<dbReference type="SUPFAM" id="SSF51905">
    <property type="entry name" value="FAD/NAD(P)-binding domain"/>
    <property type="match status" value="1"/>
</dbReference>
<dbReference type="GO" id="GO:0071949">
    <property type="term" value="F:FAD binding"/>
    <property type="evidence" value="ECO:0007669"/>
    <property type="project" value="InterPro"/>
</dbReference>
<dbReference type="PANTHER" id="PTHR13789">
    <property type="entry name" value="MONOOXYGENASE"/>
    <property type="match status" value="1"/>
</dbReference>
<dbReference type="PRINTS" id="PR00420">
    <property type="entry name" value="RNGMNOXGNASE"/>
</dbReference>
<gene>
    <name evidence="4" type="ORF">GCM10011514_45620</name>
</gene>
<accession>A0A916Z637</accession>
<sequence>MKIIIIGGGIGGLTAALSLHQAGFEVKVFESVKEIKPLGVGINTLPHSVRVLTNLGLQEKIAKNAIETSDLVYFNKFGQQFWTEPRGRFAGYKWPQFSVHRGVLQMLLFDEVVAVLGKDAILKNHHLSHFEQTDSEVIAHFIDKDTNEKIREERADILIGADGINSVVRQQLYPNEGPPVYSENVLYRGTTTMKPFLDGTSMAMIGSLRQKMVVYPIGQPDADGNCLINWVGNIKEGKSKLTARDWNREADKARLVDLYKDWKFDWLDVPTMIDGAKAVYEFPMSDRNPLDKWTFGRVTLLGDAAHPMYPIGSNGASQAILDADCLTECLKSTSNPLEALIEYDKERVPAAAKVVLQNRAKGPDEIMDMMEDWFPKGFSKDEIPHEELAKVMDNYKKVAGFDIQTLNQKN</sequence>
<dbReference type="NCBIfam" id="NF005720">
    <property type="entry name" value="PRK07538.1"/>
    <property type="match status" value="1"/>
</dbReference>
<feature type="domain" description="FAD-binding" evidence="3">
    <location>
        <begin position="2"/>
        <end position="355"/>
    </location>
</feature>
<evidence type="ECO:0000256" key="2">
    <source>
        <dbReference type="ARBA" id="ARBA00023033"/>
    </source>
</evidence>
<dbReference type="Pfam" id="PF01494">
    <property type="entry name" value="FAD_binding_3"/>
    <property type="match status" value="1"/>
</dbReference>
<keyword evidence="2" id="KW-0503">Monooxygenase</keyword>
<dbReference type="SUPFAM" id="SSF54373">
    <property type="entry name" value="FAD-linked reductases, C-terminal domain"/>
    <property type="match status" value="1"/>
</dbReference>
<dbReference type="RefSeq" id="WP_188769800.1">
    <property type="nucleotide sequence ID" value="NZ_BMKK01000012.1"/>
</dbReference>
<dbReference type="Gene3D" id="3.30.9.30">
    <property type="match status" value="1"/>
</dbReference>
<dbReference type="InterPro" id="IPR050493">
    <property type="entry name" value="FAD-dep_Monooxygenase_BioMet"/>
</dbReference>
<dbReference type="AlphaFoldDB" id="A0A916Z637"/>
<reference evidence="4" key="2">
    <citation type="submission" date="2020-09" db="EMBL/GenBank/DDBJ databases">
        <authorList>
            <person name="Sun Q."/>
            <person name="Zhou Y."/>
        </authorList>
    </citation>
    <scope>NUCLEOTIDE SEQUENCE</scope>
    <source>
        <strain evidence="4">CGMCC 1.15958</strain>
    </source>
</reference>
<protein>
    <submittedName>
        <fullName evidence="4">Flavin-dependent oxidoreductase</fullName>
    </submittedName>
</protein>